<accession>A0A077ZPM1</accession>
<dbReference type="Proteomes" id="UP000039865">
    <property type="component" value="Unassembled WGS sequence"/>
</dbReference>
<feature type="compositionally biased region" description="Acidic residues" evidence="2">
    <location>
        <begin position="1190"/>
        <end position="1200"/>
    </location>
</feature>
<feature type="region of interest" description="Disordered" evidence="2">
    <location>
        <begin position="746"/>
        <end position="881"/>
    </location>
</feature>
<evidence type="ECO:0000256" key="1">
    <source>
        <dbReference type="SAM" id="Coils"/>
    </source>
</evidence>
<reference evidence="3 4" key="1">
    <citation type="submission" date="2014-06" db="EMBL/GenBank/DDBJ databases">
        <authorList>
            <person name="Swart Estienne"/>
        </authorList>
    </citation>
    <scope>NUCLEOTIDE SEQUENCE [LARGE SCALE GENOMIC DNA]</scope>
    <source>
        <strain evidence="3 4">130c</strain>
    </source>
</reference>
<dbReference type="InterPro" id="IPR016641">
    <property type="entry name" value="EGD2/NACA0like"/>
</dbReference>
<keyword evidence="4" id="KW-1185">Reference proteome</keyword>
<gene>
    <name evidence="3" type="primary">Contig10685.g11426</name>
    <name evidence="3" type="ORF">STYLEM_793</name>
</gene>
<feature type="compositionally biased region" description="Basic and acidic residues" evidence="2">
    <location>
        <begin position="1403"/>
        <end position="1434"/>
    </location>
</feature>
<feature type="region of interest" description="Disordered" evidence="2">
    <location>
        <begin position="100"/>
        <end position="123"/>
    </location>
</feature>
<feature type="compositionally biased region" description="Polar residues" evidence="2">
    <location>
        <begin position="762"/>
        <end position="782"/>
    </location>
</feature>
<feature type="compositionally biased region" description="Polar residues" evidence="2">
    <location>
        <begin position="1389"/>
        <end position="1402"/>
    </location>
</feature>
<evidence type="ECO:0000313" key="4">
    <source>
        <dbReference type="Proteomes" id="UP000039865"/>
    </source>
</evidence>
<feature type="compositionally biased region" description="Basic and acidic residues" evidence="2">
    <location>
        <begin position="1176"/>
        <end position="1189"/>
    </location>
</feature>
<feature type="compositionally biased region" description="Basic and acidic residues" evidence="2">
    <location>
        <begin position="1456"/>
        <end position="1470"/>
    </location>
</feature>
<feature type="region of interest" description="Disordered" evidence="2">
    <location>
        <begin position="421"/>
        <end position="442"/>
    </location>
</feature>
<dbReference type="PANTHER" id="PTHR21713">
    <property type="entry name" value="NASCENT POLYPEPTIDE ASSOCIATED COMPLEX ALPHA SUBUNIT-RELATED"/>
    <property type="match status" value="1"/>
</dbReference>
<feature type="region of interest" description="Disordered" evidence="2">
    <location>
        <begin position="1176"/>
        <end position="1201"/>
    </location>
</feature>
<feature type="compositionally biased region" description="Polar residues" evidence="2">
    <location>
        <begin position="811"/>
        <end position="822"/>
    </location>
</feature>
<keyword evidence="1" id="KW-0175">Coiled coil</keyword>
<feature type="compositionally biased region" description="Acidic residues" evidence="2">
    <location>
        <begin position="1349"/>
        <end position="1359"/>
    </location>
</feature>
<feature type="compositionally biased region" description="Low complexity" evidence="2">
    <location>
        <begin position="1"/>
        <end position="26"/>
    </location>
</feature>
<name>A0A077ZPM1_STYLE</name>
<feature type="compositionally biased region" description="Polar residues" evidence="2">
    <location>
        <begin position="1329"/>
        <end position="1340"/>
    </location>
</feature>
<feature type="region of interest" description="Disordered" evidence="2">
    <location>
        <begin position="1302"/>
        <end position="1485"/>
    </location>
</feature>
<feature type="compositionally biased region" description="Basic and acidic residues" evidence="2">
    <location>
        <begin position="825"/>
        <end position="855"/>
    </location>
</feature>
<proteinExistence type="predicted"/>
<evidence type="ECO:0000256" key="2">
    <source>
        <dbReference type="SAM" id="MobiDB-lite"/>
    </source>
</evidence>
<feature type="compositionally biased region" description="Acidic residues" evidence="2">
    <location>
        <begin position="1000"/>
        <end position="1010"/>
    </location>
</feature>
<protein>
    <submittedName>
        <fullName evidence="3">Uncharacterized protein</fullName>
    </submittedName>
</protein>
<sequence length="1485" mass="172901">MNQNFKFPPQPQQNNQFQNGNPTNTNARPMSRGDLQTNRIQQHQMQNAFAISNDSQSFQLPSNTNNSGNMQPQFHFIANQQKFYAQISPDKAPMLFSDKRPFTQGNQANGGSAQTNERANTEEEKISKTKIRCPIFRLLLKLIQEVFHQLKCRQDRKNSTNVNINQQPSATLQNILNQNNNNHLKVSKIKPNKNNIKEKEQLYEDAIKLKIQSNNYREENIKLKTKIKILENEMQKKEKAMEEFLQKMSLNQPTAHQASLFYSPMTNVKHQIPQTITGTTGGLGSASGSIGGQPGVIPLNNNFMASTSQKMQNESFLVMSLKKQLKDSKLETLKKEEELELLKKNIKTTQKTEIESELKAYQDELQRMRFLMEELMREGPNHPIYQKQALDKIQILESQRQQQDYHIKQLQQDNTDLANLVKQRDEEIQKKKDEKEKKTEMKNELAKLKKSVRDKDKDLIKLRTEISSLKKVSQITAQSTENSSNMTGQNISSNKVEEKKDTTALENQIKQLQKRLRDTQAEIKAKKDKMDEQDQVIKKLQERLQQKLDEIAIDQKKIKILSEELEIYKKEKEEIKKQELQIQDLKEKFKKDIAVLIVECKHEEISYESLISNIEKCKFLFSNKLYDSIKDLDKDTLKNLIPMYSLITEKQKVDLENQVKEKISRCKTTLKEACEVEQSDFSQSYIQFNQFEEALQSIDIILSEDILDFLKVKYYERIGESQIGFAFKKLFEDQKQKKQKNNVQVLESQVPVKDESNKRSRPTTAKSNHSQSQLQQKSTHSLKQIREDDEKDYEEDYEEDFEDGKKEEQKPQNISKVSTKSNKVAKKDESDKEPTKPEIKKSNETSKVEKDDFSSVKKKKRSRSNDQSEKKETDEGDSENAEVQKFMQEEEMLDIAEHCFIRVAEMLLERNKTARAIFTKYSVPEQFPDGTILELMSPIAFLEAVKEAGMEELSEMEAACLLRVLAKPELDNAIILNEFIMIMENFGVMDAYEDDDDEDDYIKTEDETDGGEQSKSKILDNDKQEEKKVNDGKEDEEKKEKILKPKKKKKIQINFDLLEEKGLKILQKLARFLLERYLHPREFFGPAIYKQLVKTKKRENNVDIMQTKDFYLRLKIAGIRKTVKEIDNLNKFLCLDEKFPHLMQVKRVIKALEEVAQGEQLKLQEEMMKKQEEMMRNGELEASPGREKLETDEDEGDIGEDERKMKKAMAAAQNKDGKKFGNNQDLLREAGLGSAGLMPQSQLTGGPSSYGMSNLSGGYDYGMMRGGPPSKIAMLMGFNHLNTIEEEKHETQNSNYFRDLESERDESKYHNNSNFLAKGSRILDDEQLYDQNSSNKPSPYQQKGKENNGEEEDDDYEEQEDKKQYNEDEQEYEEDEDDEIHEEKHSDRPNFQSNNQLKNISTLKDEEFKEASQRIDTENLDKSIKDMKSVQSHDEEVEDEYADHQYQEEDLQDDNADIKDELVKSNRKVEEDQEQEYEEESDYEI</sequence>
<feature type="compositionally biased region" description="Acidic residues" evidence="2">
    <location>
        <begin position="787"/>
        <end position="802"/>
    </location>
</feature>
<dbReference type="EMBL" id="CCKQ01000750">
    <property type="protein sequence ID" value="CDW71843.1"/>
    <property type="molecule type" value="Genomic_DNA"/>
</dbReference>
<feature type="compositionally biased region" description="Basic and acidic residues" evidence="2">
    <location>
        <begin position="863"/>
        <end position="873"/>
    </location>
</feature>
<evidence type="ECO:0000313" key="3">
    <source>
        <dbReference type="EMBL" id="CDW71843.1"/>
    </source>
</evidence>
<dbReference type="InParanoid" id="A0A077ZPM1"/>
<dbReference type="GO" id="GO:0005854">
    <property type="term" value="C:nascent polypeptide-associated complex"/>
    <property type="evidence" value="ECO:0007669"/>
    <property type="project" value="InterPro"/>
</dbReference>
<feature type="region of interest" description="Disordered" evidence="2">
    <location>
        <begin position="1"/>
        <end position="32"/>
    </location>
</feature>
<feature type="compositionally biased region" description="Basic and acidic residues" evidence="2">
    <location>
        <begin position="1012"/>
        <end position="1041"/>
    </location>
</feature>
<feature type="region of interest" description="Disordered" evidence="2">
    <location>
        <begin position="1000"/>
        <end position="1041"/>
    </location>
</feature>
<feature type="compositionally biased region" description="Acidic residues" evidence="2">
    <location>
        <begin position="1471"/>
        <end position="1485"/>
    </location>
</feature>
<feature type="compositionally biased region" description="Polar residues" evidence="2">
    <location>
        <begin position="103"/>
        <end position="118"/>
    </location>
</feature>
<feature type="coiled-coil region" evidence="1">
    <location>
        <begin position="199"/>
        <end position="247"/>
    </location>
</feature>
<feature type="compositionally biased region" description="Polar residues" evidence="2">
    <location>
        <begin position="476"/>
        <end position="494"/>
    </location>
</feature>
<feature type="region of interest" description="Disordered" evidence="2">
    <location>
        <begin position="476"/>
        <end position="502"/>
    </location>
</feature>
<feature type="compositionally biased region" description="Basic and acidic residues" evidence="2">
    <location>
        <begin position="422"/>
        <end position="442"/>
    </location>
</feature>
<organism evidence="3 4">
    <name type="scientific">Stylonychia lemnae</name>
    <name type="common">Ciliate</name>
    <dbReference type="NCBI Taxonomy" id="5949"/>
    <lineage>
        <taxon>Eukaryota</taxon>
        <taxon>Sar</taxon>
        <taxon>Alveolata</taxon>
        <taxon>Ciliophora</taxon>
        <taxon>Intramacronucleata</taxon>
        <taxon>Spirotrichea</taxon>
        <taxon>Stichotrichia</taxon>
        <taxon>Sporadotrichida</taxon>
        <taxon>Oxytrichidae</taxon>
        <taxon>Stylonychinae</taxon>
        <taxon>Stylonychia</taxon>
    </lineage>
</organism>
<feature type="compositionally biased region" description="Acidic residues" evidence="2">
    <location>
        <begin position="1367"/>
        <end position="1380"/>
    </location>
</feature>